<evidence type="ECO:0000313" key="7">
    <source>
        <dbReference type="EMBL" id="JAS41125.1"/>
    </source>
</evidence>
<dbReference type="CDD" id="cd06592">
    <property type="entry name" value="GH31_NET37"/>
    <property type="match status" value="1"/>
</dbReference>
<sequence length="847" mass="96159">MVNENEETSALLGEKMQPQPQILPQSTARLNRRNSISLPCGLDTMEPPEYEPQLTPERVRHDGYDTSDTFSDGGVTEDESEPEPKMPTRTVRKKSIKPPPVDHSGDSEDEILDIPPDNSPANSVTSINSMNSISSLLKEKIMMTFPRSIRHKKPKEYKLQGFVSLLFLTVVFLVGFAHVFYHQQVLQRAYFDRIRFNNKERLVRVYNLEGLEIALGYLATELPETDRVFNCLPEDERNDGSVCMEWMNLARLYLSYSENAGLRCYRFVWLSQDPAVRPTDCYEDGDNYGHWYGGGRSLGMAWPVELGKVEMSAFVTGQVGRHRWGGVLRRYFINSRGVAISVDPETPLYVSINADKSTRLCLQGRHDEFAYMSSQGLPKLNYSICTATNMKLLHSSLSEKSLWDGLREEDNSIINSLLTEPVWQIAPQDKQKLTEQAVINYTEDVIALGFLRQGHVLLNEFWQAEVGDFTVDTERFPTMEKTIEIIHRRGFRIALTVQPFIGTESNNFAAAVKKGLLVTERGLHRERHIPALTSYKSVASAGMLDITFNDSIPWLQKQLQQLVKDYQIDSFYLDIGTAYDMPLHYSMERNLTNPDEYKALITNAILSSVSVIGVSGAITRPPAPIFVSLPSLPSTWESLQVIIPTTLTFGIIGYPFLMPGPVGGDFVVKDPLRYSGNSSLDFDFTFEELMDKGLPNKELYIRWLQLATFLPVIRYSYLPSEYKDDDQVLELAKVLTALRQKMVNPLLKKYAQEALDSGTPLIRPLWMLDPGDSACHLVKDEFSVGEELIVAPILRPNTHEREVYLPAGVWKDGIDGSLRKGSRWIHSYKIPLEKIAYFLKMPDNTRF</sequence>
<evidence type="ECO:0008006" key="8">
    <source>
        <dbReference type="Google" id="ProtNLM"/>
    </source>
</evidence>
<reference evidence="7" key="1">
    <citation type="submission" date="2015-11" db="EMBL/GenBank/DDBJ databases">
        <title>De novo transcriptome assembly of four potential Pierce s Disease insect vectors from Arizona vineyards.</title>
        <authorList>
            <person name="Tassone E.E."/>
        </authorList>
    </citation>
    <scope>NUCLEOTIDE SEQUENCE</scope>
</reference>
<dbReference type="InterPro" id="IPR048395">
    <property type="entry name" value="Glyco_hydro_31_C"/>
</dbReference>
<comment type="similarity">
    <text evidence="1 2">Belongs to the glycosyl hydrolase 31 family.</text>
</comment>
<feature type="domain" description="Glycoside hydrolase family 31 TIM barrel" evidence="5">
    <location>
        <begin position="460"/>
        <end position="585"/>
    </location>
</feature>
<dbReference type="GO" id="GO:0004553">
    <property type="term" value="F:hydrolase activity, hydrolyzing O-glycosyl compounds"/>
    <property type="evidence" value="ECO:0007669"/>
    <property type="project" value="InterPro"/>
</dbReference>
<evidence type="ECO:0000259" key="5">
    <source>
        <dbReference type="Pfam" id="PF01055"/>
    </source>
</evidence>
<accession>A0A1B6ESZ6</accession>
<keyword evidence="2" id="KW-0326">Glycosidase</keyword>
<feature type="region of interest" description="Disordered" evidence="3">
    <location>
        <begin position="1"/>
        <end position="108"/>
    </location>
</feature>
<evidence type="ECO:0000256" key="2">
    <source>
        <dbReference type="RuleBase" id="RU361185"/>
    </source>
</evidence>
<evidence type="ECO:0000256" key="3">
    <source>
        <dbReference type="SAM" id="MobiDB-lite"/>
    </source>
</evidence>
<dbReference type="InterPro" id="IPR013780">
    <property type="entry name" value="Glyco_hydro_b"/>
</dbReference>
<dbReference type="Pfam" id="PF21365">
    <property type="entry name" value="Glyco_hydro_31_3rd"/>
    <property type="match status" value="1"/>
</dbReference>
<evidence type="ECO:0000259" key="6">
    <source>
        <dbReference type="Pfam" id="PF21365"/>
    </source>
</evidence>
<gene>
    <name evidence="7" type="ORF">g.35467</name>
</gene>
<name>A0A1B6ESZ6_9HEMI</name>
<dbReference type="AlphaFoldDB" id="A0A1B6ESZ6"/>
<evidence type="ECO:0000256" key="1">
    <source>
        <dbReference type="ARBA" id="ARBA00007806"/>
    </source>
</evidence>
<evidence type="ECO:0000256" key="4">
    <source>
        <dbReference type="SAM" id="Phobius"/>
    </source>
</evidence>
<proteinExistence type="inferred from homology"/>
<dbReference type="Gene3D" id="3.20.20.80">
    <property type="entry name" value="Glycosidases"/>
    <property type="match status" value="1"/>
</dbReference>
<dbReference type="GO" id="GO:0005975">
    <property type="term" value="P:carbohydrate metabolic process"/>
    <property type="evidence" value="ECO:0007669"/>
    <property type="project" value="InterPro"/>
</dbReference>
<dbReference type="Gene3D" id="2.60.40.1180">
    <property type="entry name" value="Golgi alpha-mannosidase II"/>
    <property type="match status" value="1"/>
</dbReference>
<dbReference type="InterPro" id="IPR017853">
    <property type="entry name" value="GH"/>
</dbReference>
<dbReference type="EMBL" id="GECZ01028644">
    <property type="protein sequence ID" value="JAS41125.1"/>
    <property type="molecule type" value="Transcribed_RNA"/>
</dbReference>
<dbReference type="Pfam" id="PF01055">
    <property type="entry name" value="Glyco_hydro_31_2nd"/>
    <property type="match status" value="2"/>
</dbReference>
<organism evidence="7">
    <name type="scientific">Cuerna arida</name>
    <dbReference type="NCBI Taxonomy" id="1464854"/>
    <lineage>
        <taxon>Eukaryota</taxon>
        <taxon>Metazoa</taxon>
        <taxon>Ecdysozoa</taxon>
        <taxon>Arthropoda</taxon>
        <taxon>Hexapoda</taxon>
        <taxon>Insecta</taxon>
        <taxon>Pterygota</taxon>
        <taxon>Neoptera</taxon>
        <taxon>Paraneoptera</taxon>
        <taxon>Hemiptera</taxon>
        <taxon>Auchenorrhyncha</taxon>
        <taxon>Membracoidea</taxon>
        <taxon>Cicadellidae</taxon>
        <taxon>Cicadellinae</taxon>
        <taxon>Proconiini</taxon>
        <taxon>Cuerna</taxon>
    </lineage>
</organism>
<feature type="transmembrane region" description="Helical" evidence="4">
    <location>
        <begin position="159"/>
        <end position="181"/>
    </location>
</feature>
<dbReference type="SUPFAM" id="SSF51011">
    <property type="entry name" value="Glycosyl hydrolase domain"/>
    <property type="match status" value="1"/>
</dbReference>
<dbReference type="InterPro" id="IPR050985">
    <property type="entry name" value="Alpha-glycosidase_related"/>
</dbReference>
<protein>
    <recommendedName>
        <fullName evidence="8">Glycoside hydrolase family 31 N-terminal domain-containing protein</fullName>
    </recommendedName>
</protein>
<dbReference type="PANTHER" id="PTHR43053">
    <property type="entry name" value="GLYCOSIDASE FAMILY 31"/>
    <property type="match status" value="1"/>
</dbReference>
<keyword evidence="4" id="KW-0812">Transmembrane</keyword>
<feature type="domain" description="Glycoside hydrolase family 31 TIM barrel" evidence="5">
    <location>
        <begin position="634"/>
        <end position="718"/>
    </location>
</feature>
<feature type="compositionally biased region" description="Polar residues" evidence="3">
    <location>
        <begin position="18"/>
        <end position="37"/>
    </location>
</feature>
<keyword evidence="4" id="KW-0472">Membrane</keyword>
<dbReference type="InterPro" id="IPR000322">
    <property type="entry name" value="Glyco_hydro_31_TIM"/>
</dbReference>
<keyword evidence="4" id="KW-1133">Transmembrane helix</keyword>
<dbReference type="SUPFAM" id="SSF51445">
    <property type="entry name" value="(Trans)glycosidases"/>
    <property type="match status" value="1"/>
</dbReference>
<dbReference type="PANTHER" id="PTHR43053:SF6">
    <property type="entry name" value="SITS-BINDING PROTEIN"/>
    <property type="match status" value="1"/>
</dbReference>
<feature type="domain" description="Glycosyl hydrolase family 31 C-terminal" evidence="6">
    <location>
        <begin position="758"/>
        <end position="840"/>
    </location>
</feature>
<keyword evidence="2" id="KW-0378">Hydrolase</keyword>